<keyword evidence="3" id="KW-1003">Cell membrane</keyword>
<dbReference type="EMBL" id="MAAO01000004">
    <property type="protein sequence ID" value="OUR98688.1"/>
    <property type="molecule type" value="Genomic_DNA"/>
</dbReference>
<keyword evidence="5 7" id="KW-1133">Transmembrane helix</keyword>
<keyword evidence="6 7" id="KW-0472">Membrane</keyword>
<name>A0A1Y5FB10_9BACT</name>
<feature type="transmembrane region" description="Helical" evidence="7">
    <location>
        <begin position="39"/>
        <end position="59"/>
    </location>
</feature>
<comment type="subcellular location">
    <subcellularLocation>
        <location evidence="1">Cell membrane</location>
        <topology evidence="1">Multi-pass membrane protein</topology>
    </subcellularLocation>
</comment>
<sequence>MKDNLVKNIIYTFLEKTFQIVSGFFSSFIIIRILEREDYGIIGIVAGFYALLNVFNFSYESIILKEHKKLEEDKSNELSHFLAFSVMKFVLFFLVSVGLAVFLNSKYQNVDFLYAIGSIFLVISIDFLPAPLVFYLTSKFKHEIVSKVAFVRYFFNVVFLIGLYFFPNLQFIFLKDLFIFVLVLFSWMYIIKFHLRLKTSILKNIVRFDREKFVRNVTDFSLWSHLISCVTFFIYRADTVFLSFFSPLKTIGNYNVALSCGNFANLAPSILGFQNSVAISNISESHDIERVSSSFTRISIISSLLMLIGLFVFGEILLQLITGNNDVSEILFYTKSIVIGLLIVKSLASPMVSVINMKGDVKSLFFKVNVPVLFVTAISYYLSSKYFGARGIALANIANSLLWVILVYLEFSKMKIKLNLTSGYREDFVKLYGVIRSKIC</sequence>
<evidence type="ECO:0000313" key="9">
    <source>
        <dbReference type="Proteomes" id="UP000196531"/>
    </source>
</evidence>
<evidence type="ECO:0008006" key="10">
    <source>
        <dbReference type="Google" id="ProtNLM"/>
    </source>
</evidence>
<evidence type="ECO:0000256" key="7">
    <source>
        <dbReference type="SAM" id="Phobius"/>
    </source>
</evidence>
<comment type="similarity">
    <text evidence="2">Belongs to the polysaccharide synthase family.</text>
</comment>
<evidence type="ECO:0000313" key="8">
    <source>
        <dbReference type="EMBL" id="OUR98688.1"/>
    </source>
</evidence>
<feature type="transmembrane region" description="Helical" evidence="7">
    <location>
        <begin position="114"/>
        <end position="136"/>
    </location>
</feature>
<evidence type="ECO:0000256" key="2">
    <source>
        <dbReference type="ARBA" id="ARBA00007430"/>
    </source>
</evidence>
<organism evidence="8 9">
    <name type="scientific">Halobacteriovorax marinus</name>
    <dbReference type="NCBI Taxonomy" id="97084"/>
    <lineage>
        <taxon>Bacteria</taxon>
        <taxon>Pseudomonadati</taxon>
        <taxon>Bdellovibrionota</taxon>
        <taxon>Bacteriovoracia</taxon>
        <taxon>Bacteriovoracales</taxon>
        <taxon>Halobacteriovoraceae</taxon>
        <taxon>Halobacteriovorax</taxon>
    </lineage>
</organism>
<protein>
    <recommendedName>
        <fullName evidence="10">Polysaccharide biosynthesis protein C-terminal domain-containing protein</fullName>
    </recommendedName>
</protein>
<feature type="transmembrane region" description="Helical" evidence="7">
    <location>
        <begin position="298"/>
        <end position="318"/>
    </location>
</feature>
<dbReference type="AlphaFoldDB" id="A0A1Y5FB10"/>
<accession>A0A1Y5FB10</accession>
<keyword evidence="4 7" id="KW-0812">Transmembrane</keyword>
<feature type="transmembrane region" description="Helical" evidence="7">
    <location>
        <begin position="172"/>
        <end position="191"/>
    </location>
</feature>
<evidence type="ECO:0000256" key="3">
    <source>
        <dbReference type="ARBA" id="ARBA00022475"/>
    </source>
</evidence>
<dbReference type="GO" id="GO:0005886">
    <property type="term" value="C:plasma membrane"/>
    <property type="evidence" value="ECO:0007669"/>
    <property type="project" value="UniProtKB-SubCell"/>
</dbReference>
<evidence type="ECO:0000256" key="1">
    <source>
        <dbReference type="ARBA" id="ARBA00004651"/>
    </source>
</evidence>
<feature type="transmembrane region" description="Helical" evidence="7">
    <location>
        <begin position="364"/>
        <end position="382"/>
    </location>
</feature>
<evidence type="ECO:0000256" key="6">
    <source>
        <dbReference type="ARBA" id="ARBA00023136"/>
    </source>
</evidence>
<reference evidence="9" key="1">
    <citation type="journal article" date="2017" name="Proc. Natl. Acad. Sci. U.S.A.">
        <title>Simulation of Deepwater Horizon oil plume reveals substrate specialization within a complex community of hydrocarbon-degraders.</title>
        <authorList>
            <person name="Hu P."/>
            <person name="Dubinsky E.A."/>
            <person name="Probst A.J."/>
            <person name="Wang J."/>
            <person name="Sieber C.M.K."/>
            <person name="Tom L.M."/>
            <person name="Gardinali P."/>
            <person name="Banfield J.F."/>
            <person name="Atlas R.M."/>
            <person name="Andersen G.L."/>
        </authorList>
    </citation>
    <scope>NUCLEOTIDE SEQUENCE [LARGE SCALE GENOMIC DNA]</scope>
</reference>
<dbReference type="InterPro" id="IPR050833">
    <property type="entry name" value="Poly_Biosynth_Transport"/>
</dbReference>
<feature type="transmembrane region" description="Helical" evidence="7">
    <location>
        <begin position="388"/>
        <end position="409"/>
    </location>
</feature>
<comment type="caution">
    <text evidence="8">The sequence shown here is derived from an EMBL/GenBank/DDBJ whole genome shotgun (WGS) entry which is preliminary data.</text>
</comment>
<dbReference type="Proteomes" id="UP000196531">
    <property type="component" value="Unassembled WGS sequence"/>
</dbReference>
<gene>
    <name evidence="8" type="ORF">A9Q84_04550</name>
</gene>
<evidence type="ECO:0000256" key="4">
    <source>
        <dbReference type="ARBA" id="ARBA00022692"/>
    </source>
</evidence>
<dbReference type="PANTHER" id="PTHR30250">
    <property type="entry name" value="PST FAMILY PREDICTED COLANIC ACID TRANSPORTER"/>
    <property type="match status" value="1"/>
</dbReference>
<feature type="transmembrane region" description="Helical" evidence="7">
    <location>
        <begin position="148"/>
        <end position="166"/>
    </location>
</feature>
<dbReference type="PANTHER" id="PTHR30250:SF10">
    <property type="entry name" value="LIPOPOLYSACCHARIDE BIOSYNTHESIS PROTEIN WZXC"/>
    <property type="match status" value="1"/>
</dbReference>
<proteinExistence type="inferred from homology"/>
<feature type="transmembrane region" description="Helical" evidence="7">
    <location>
        <begin position="80"/>
        <end position="102"/>
    </location>
</feature>
<evidence type="ECO:0000256" key="5">
    <source>
        <dbReference type="ARBA" id="ARBA00022989"/>
    </source>
</evidence>
<feature type="transmembrane region" description="Helical" evidence="7">
    <location>
        <begin position="12"/>
        <end position="33"/>
    </location>
</feature>
<feature type="transmembrane region" description="Helical" evidence="7">
    <location>
        <begin position="330"/>
        <end position="352"/>
    </location>
</feature>